<evidence type="ECO:0000256" key="5">
    <source>
        <dbReference type="ARBA" id="ARBA00022729"/>
    </source>
</evidence>
<keyword evidence="7" id="KW-0998">Cell outer membrane</keyword>
<dbReference type="PANTHER" id="PTHR35093">
    <property type="entry name" value="OUTER MEMBRANE PROTEIN NMB0088-RELATED"/>
    <property type="match status" value="1"/>
</dbReference>
<comment type="similarity">
    <text evidence="2">Belongs to the OmpP1/FadL family.</text>
</comment>
<dbReference type="Pfam" id="PF03349">
    <property type="entry name" value="Toluene_X"/>
    <property type="match status" value="1"/>
</dbReference>
<feature type="signal peptide" evidence="8">
    <location>
        <begin position="1"/>
        <end position="25"/>
    </location>
</feature>
<dbReference type="RefSeq" id="WP_223912010.1">
    <property type="nucleotide sequence ID" value="NZ_AP024238.1"/>
</dbReference>
<keyword evidence="3" id="KW-1134">Transmembrane beta strand</keyword>
<organism evidence="9 10">
    <name type="scientific">Rhodoferax lithotrophicus</name>
    <dbReference type="NCBI Taxonomy" id="2798804"/>
    <lineage>
        <taxon>Bacteria</taxon>
        <taxon>Pseudomonadati</taxon>
        <taxon>Pseudomonadota</taxon>
        <taxon>Betaproteobacteria</taxon>
        <taxon>Burkholderiales</taxon>
        <taxon>Comamonadaceae</taxon>
        <taxon>Rhodoferax</taxon>
    </lineage>
</organism>
<evidence type="ECO:0000313" key="9">
    <source>
        <dbReference type="EMBL" id="BCO27243.1"/>
    </source>
</evidence>
<evidence type="ECO:0000256" key="3">
    <source>
        <dbReference type="ARBA" id="ARBA00022452"/>
    </source>
</evidence>
<gene>
    <name evidence="9" type="ORF">MIZ03_2131</name>
</gene>
<evidence type="ECO:0000313" key="10">
    <source>
        <dbReference type="Proteomes" id="UP000824366"/>
    </source>
</evidence>
<keyword evidence="5 8" id="KW-0732">Signal</keyword>
<keyword evidence="6" id="KW-0472">Membrane</keyword>
<sequence>MKASRQLFYFTPLCAALLAAGAAHATNGMLMEGYGPISTGMGGASQAIDHGNAAMAQNPATLGMMADGTARLDVALGILGPDVSSSAGGMTAKSGGTSYIMPAFGYTRRSGALTYGVGMFAQGGMGTEYDATSFMAGGTGLPARSELGVGNVIFPVAYQVNPNLTVGATFKFMWSSLDLQMAATGAQLAGLAQASGIAPTGNLAAALPALAGAPTARLSFSDDNKFTGAAKSTGFGAALGMTYKLNQDVTMGASYQLKSSLNDMETAASAASISAPGFLDNGKITVIDFQMPSVLAVGASWQASPSLLLAADVKYIGWADSMKSFKMRYDSAQMGGSVNFAMQQDWKDQAVLNLGMAWKANEALTLRAGLNLADNPIPDQFVNPLFPATVRDHVTLGLGYQVSKAGDFNMSVTMAPSVNVNSGSGVAISHAQTNWQFMYSHRF</sequence>
<accession>A0ABM7MLR7</accession>
<dbReference type="EMBL" id="AP024238">
    <property type="protein sequence ID" value="BCO27243.1"/>
    <property type="molecule type" value="Genomic_DNA"/>
</dbReference>
<evidence type="ECO:0000256" key="7">
    <source>
        <dbReference type="ARBA" id="ARBA00023237"/>
    </source>
</evidence>
<dbReference type="Proteomes" id="UP000824366">
    <property type="component" value="Chromosome"/>
</dbReference>
<keyword evidence="4" id="KW-0812">Transmembrane</keyword>
<feature type="chain" id="PRO_5047356790" description="Aromatic hydrocarbon degradation protein" evidence="8">
    <location>
        <begin position="26"/>
        <end position="443"/>
    </location>
</feature>
<comment type="subcellular location">
    <subcellularLocation>
        <location evidence="1">Cell outer membrane</location>
        <topology evidence="1">Multi-pass membrane protein</topology>
    </subcellularLocation>
</comment>
<protein>
    <recommendedName>
        <fullName evidence="11">Aromatic hydrocarbon degradation protein</fullName>
    </recommendedName>
</protein>
<evidence type="ECO:0008006" key="11">
    <source>
        <dbReference type="Google" id="ProtNLM"/>
    </source>
</evidence>
<keyword evidence="10" id="KW-1185">Reference proteome</keyword>
<name>A0ABM7MLR7_9BURK</name>
<dbReference type="InterPro" id="IPR005017">
    <property type="entry name" value="OMPP1/FadL/TodX"/>
</dbReference>
<evidence type="ECO:0000256" key="1">
    <source>
        <dbReference type="ARBA" id="ARBA00004571"/>
    </source>
</evidence>
<reference evidence="9 10" key="1">
    <citation type="journal article" date="2021" name="Microbiol. Spectr.">
        <title>A Single Bacterium Capable of Oxidation and Reduction of Iron at Circumneutral pH.</title>
        <authorList>
            <person name="Kato S."/>
            <person name="Ohkuma M."/>
        </authorList>
    </citation>
    <scope>NUCLEOTIDE SEQUENCE [LARGE SCALE GENOMIC DNA]</scope>
    <source>
        <strain evidence="9 10">MIZ03</strain>
    </source>
</reference>
<evidence type="ECO:0000256" key="8">
    <source>
        <dbReference type="SAM" id="SignalP"/>
    </source>
</evidence>
<dbReference type="SUPFAM" id="SSF56935">
    <property type="entry name" value="Porins"/>
    <property type="match status" value="1"/>
</dbReference>
<evidence type="ECO:0000256" key="4">
    <source>
        <dbReference type="ARBA" id="ARBA00022692"/>
    </source>
</evidence>
<evidence type="ECO:0000256" key="2">
    <source>
        <dbReference type="ARBA" id="ARBA00008163"/>
    </source>
</evidence>
<dbReference type="PANTHER" id="PTHR35093:SF8">
    <property type="entry name" value="OUTER MEMBRANE PROTEIN NMB0088-RELATED"/>
    <property type="match status" value="1"/>
</dbReference>
<dbReference type="Gene3D" id="2.40.160.60">
    <property type="entry name" value="Outer membrane protein transport protein (OMPP1/FadL/TodX)"/>
    <property type="match status" value="1"/>
</dbReference>
<proteinExistence type="inferred from homology"/>
<evidence type="ECO:0000256" key="6">
    <source>
        <dbReference type="ARBA" id="ARBA00023136"/>
    </source>
</evidence>